<dbReference type="Proteomes" id="UP000270988">
    <property type="component" value="Chromosome"/>
</dbReference>
<reference evidence="2 3" key="1">
    <citation type="submission" date="2018-12" db="EMBL/GenBank/DDBJ databases">
        <authorList>
            <consortium name="Pathogen Informatics"/>
        </authorList>
    </citation>
    <scope>NUCLEOTIDE SEQUENCE [LARGE SCALE GENOMIC DNA]</scope>
    <source>
        <strain evidence="2 3">NCTC10918</strain>
    </source>
</reference>
<dbReference type="EMBL" id="LR134521">
    <property type="protein sequence ID" value="VEJ29562.1"/>
    <property type="molecule type" value="Genomic_DNA"/>
</dbReference>
<gene>
    <name evidence="2" type="ORF">NCTC10918_00822</name>
</gene>
<proteinExistence type="predicted"/>
<evidence type="ECO:0000313" key="2">
    <source>
        <dbReference type="EMBL" id="VEJ29562.1"/>
    </source>
</evidence>
<evidence type="ECO:0000256" key="1">
    <source>
        <dbReference type="SAM" id="MobiDB-lite"/>
    </source>
</evidence>
<feature type="region of interest" description="Disordered" evidence="1">
    <location>
        <begin position="1"/>
        <end position="23"/>
    </location>
</feature>
<protein>
    <submittedName>
        <fullName evidence="2">Uncharacterized protein</fullName>
    </submittedName>
</protein>
<evidence type="ECO:0000313" key="3">
    <source>
        <dbReference type="Proteomes" id="UP000270988"/>
    </source>
</evidence>
<name>A0A448UUE9_9MICC</name>
<accession>A0A448UUE9</accession>
<sequence length="48" mass="4742">MDATESAHGSVVASASVADAKAPVESEAPTLFGIGVSAADIKRVGKEN</sequence>
<organism evidence="2 3">
    <name type="scientific">Rothia dentocariosa</name>
    <dbReference type="NCBI Taxonomy" id="2047"/>
    <lineage>
        <taxon>Bacteria</taxon>
        <taxon>Bacillati</taxon>
        <taxon>Actinomycetota</taxon>
        <taxon>Actinomycetes</taxon>
        <taxon>Micrococcales</taxon>
        <taxon>Micrococcaceae</taxon>
        <taxon>Rothia</taxon>
    </lineage>
</organism>
<dbReference type="AlphaFoldDB" id="A0A448UUE9"/>